<proteinExistence type="predicted"/>
<evidence type="ECO:0000313" key="3">
    <source>
        <dbReference type="Proteomes" id="UP000182658"/>
    </source>
</evidence>
<sequence length="492" mass="53634">MSNPTEYRPDGSDQGPGRELYRRWLESNSQHPVTGTGGSAEPPDSTEQEQLAYQDYHHLTSTTSLSSATTLIDSQPNRQSDEVHLSLSQHSFARPLEEASFSPLPSPPDSSQPSESSDSKAPGSDGAVSQHSLARPLEEATYAQDNSQTPSEPASSQPPSTQSSGAYMPLAFSGRVRVRGQPGLEQFINAPFSSLPASPTAELPEDPLNVPQASGSEGAVSVHSRAHPVEELHSWDASPSPSLLVEVTDGMITTSSRHILTLPLEDLSSAEDMETNSPPTSRTAELDAPSWSDAHQVVEELVRPQDSQRNSSRINARVLTPQRLEAARTYRLGPHTRDVVGDYDDTAAPEVASSTDAAPLQHGLDRPLEETATYELAEYEDTESDPYPPSNLRRRRRRRVALTRQNAELMAQHDNLQPSTEDRVMENGGVIIEEEEEVAGPPPMVCEETGQSGPTRLAAHQTSRSRSHTVTSTEEARINRWLELTEPPKQDG</sequence>
<feature type="region of interest" description="Disordered" evidence="1">
    <location>
        <begin position="198"/>
        <end position="224"/>
    </location>
</feature>
<feature type="region of interest" description="Disordered" evidence="1">
    <location>
        <begin position="434"/>
        <end position="492"/>
    </location>
</feature>
<feature type="region of interest" description="Disordered" evidence="1">
    <location>
        <begin position="1"/>
        <end position="48"/>
    </location>
</feature>
<organism evidence="2 3">
    <name type="scientific">Coniochaeta ligniaria NRRL 30616</name>
    <dbReference type="NCBI Taxonomy" id="1408157"/>
    <lineage>
        <taxon>Eukaryota</taxon>
        <taxon>Fungi</taxon>
        <taxon>Dikarya</taxon>
        <taxon>Ascomycota</taxon>
        <taxon>Pezizomycotina</taxon>
        <taxon>Sordariomycetes</taxon>
        <taxon>Sordariomycetidae</taxon>
        <taxon>Coniochaetales</taxon>
        <taxon>Coniochaetaceae</taxon>
        <taxon>Coniochaeta</taxon>
    </lineage>
</organism>
<dbReference type="InParanoid" id="A0A1J7IUU7"/>
<dbReference type="EMBL" id="KV875096">
    <property type="protein sequence ID" value="OIW31270.1"/>
    <property type="molecule type" value="Genomic_DNA"/>
</dbReference>
<accession>A0A1J7IUU7</accession>
<feature type="region of interest" description="Disordered" evidence="1">
    <location>
        <begin position="263"/>
        <end position="289"/>
    </location>
</feature>
<name>A0A1J7IUU7_9PEZI</name>
<feature type="compositionally biased region" description="Low complexity" evidence="1">
    <location>
        <begin position="147"/>
        <end position="164"/>
    </location>
</feature>
<protein>
    <submittedName>
        <fullName evidence="2">Uncharacterized protein</fullName>
    </submittedName>
</protein>
<gene>
    <name evidence="2" type="ORF">CONLIGDRAFT_643271</name>
</gene>
<reference evidence="2 3" key="1">
    <citation type="submission" date="2016-10" db="EMBL/GenBank/DDBJ databases">
        <title>Draft genome sequence of Coniochaeta ligniaria NRRL30616, a lignocellulolytic fungus for bioabatement of inhibitors in plant biomass hydrolysates.</title>
        <authorList>
            <consortium name="DOE Joint Genome Institute"/>
            <person name="Jimenez D.J."/>
            <person name="Hector R.E."/>
            <person name="Riley R."/>
            <person name="Sun H."/>
            <person name="Grigoriev I.V."/>
            <person name="Van Elsas J.D."/>
            <person name="Nichols N.N."/>
        </authorList>
    </citation>
    <scope>NUCLEOTIDE SEQUENCE [LARGE SCALE GENOMIC DNA]</scope>
    <source>
        <strain evidence="2 3">NRRL 30616</strain>
    </source>
</reference>
<feature type="compositionally biased region" description="Low complexity" evidence="1">
    <location>
        <begin position="462"/>
        <end position="473"/>
    </location>
</feature>
<dbReference type="AlphaFoldDB" id="A0A1J7IUU7"/>
<keyword evidence="3" id="KW-1185">Reference proteome</keyword>
<dbReference type="OrthoDB" id="5270713at2759"/>
<evidence type="ECO:0000313" key="2">
    <source>
        <dbReference type="EMBL" id="OIW31270.1"/>
    </source>
</evidence>
<feature type="region of interest" description="Disordered" evidence="1">
    <location>
        <begin position="376"/>
        <end position="396"/>
    </location>
</feature>
<dbReference type="Proteomes" id="UP000182658">
    <property type="component" value="Unassembled WGS sequence"/>
</dbReference>
<evidence type="ECO:0000256" key="1">
    <source>
        <dbReference type="SAM" id="MobiDB-lite"/>
    </source>
</evidence>
<feature type="region of interest" description="Disordered" evidence="1">
    <location>
        <begin position="69"/>
        <end position="167"/>
    </location>
</feature>